<evidence type="ECO:0000313" key="2">
    <source>
        <dbReference type="EMBL" id="KOA20195.1"/>
    </source>
</evidence>
<feature type="transmembrane region" description="Helical" evidence="1">
    <location>
        <begin position="148"/>
        <end position="172"/>
    </location>
</feature>
<name>A0A0L6ZB64_9CLOT</name>
<comment type="caution">
    <text evidence="2">The sequence shown here is derived from an EMBL/GenBank/DDBJ whole genome shotgun (WGS) entry which is preliminary data.</text>
</comment>
<sequence>MIETLLLAMLVAKLKGYNLKPLFKSWTIYPILVCELVYILLQISIFMGEYRFIQYAGILKLLYLYLFLFPIIKYRKYYSSIIGSIFVVLGTVLNKIAIKYNDGYMPVFPKLSYWTGYVKPDTFKKVNDIHVLGNSDTKLKFLTDVIDIGYSILSIGDVFIRAFAFIIIYNVIKHLNTEKSREFKQITQIYDLL</sequence>
<feature type="transmembrane region" description="Helical" evidence="1">
    <location>
        <begin position="26"/>
        <end position="45"/>
    </location>
</feature>
<dbReference type="EMBL" id="LHUR01000018">
    <property type="protein sequence ID" value="KOA20195.1"/>
    <property type="molecule type" value="Genomic_DNA"/>
</dbReference>
<dbReference type="PATRIC" id="fig|1121318.3.peg.1404"/>
<reference evidence="3" key="1">
    <citation type="submission" date="2015-08" db="EMBL/GenBank/DDBJ databases">
        <title>Genome sequence of the strict anaerobe Clostridium homopropionicum LuHBu1 (DSM 5847T).</title>
        <authorList>
            <person name="Poehlein A."/>
            <person name="Beck M."/>
            <person name="Schiel-Bengelsdorf B."/>
            <person name="Bengelsdorf F.R."/>
            <person name="Daniel R."/>
            <person name="Duerre P."/>
        </authorList>
    </citation>
    <scope>NUCLEOTIDE SEQUENCE [LARGE SCALE GENOMIC DNA]</scope>
    <source>
        <strain evidence="3">DSM 5847</strain>
    </source>
</reference>
<feature type="transmembrane region" description="Helical" evidence="1">
    <location>
        <begin position="52"/>
        <end position="72"/>
    </location>
</feature>
<dbReference type="Pfam" id="PF17248">
    <property type="entry name" value="DUF5317"/>
    <property type="match status" value="1"/>
</dbReference>
<gene>
    <name evidence="2" type="ORF">CLHOM_13940</name>
</gene>
<evidence type="ECO:0000313" key="3">
    <source>
        <dbReference type="Proteomes" id="UP000037043"/>
    </source>
</evidence>
<keyword evidence="1" id="KW-1133">Transmembrane helix</keyword>
<evidence type="ECO:0000256" key="1">
    <source>
        <dbReference type="SAM" id="Phobius"/>
    </source>
</evidence>
<keyword evidence="1" id="KW-0472">Membrane</keyword>
<dbReference type="AlphaFoldDB" id="A0A0L6ZB64"/>
<organism evidence="2 3">
    <name type="scientific">Clostridium homopropionicum DSM 5847</name>
    <dbReference type="NCBI Taxonomy" id="1121318"/>
    <lineage>
        <taxon>Bacteria</taxon>
        <taxon>Bacillati</taxon>
        <taxon>Bacillota</taxon>
        <taxon>Clostridia</taxon>
        <taxon>Eubacteriales</taxon>
        <taxon>Clostridiaceae</taxon>
        <taxon>Clostridium</taxon>
    </lineage>
</organism>
<keyword evidence="3" id="KW-1185">Reference proteome</keyword>
<dbReference type="STRING" id="36844.SAMN04488501_11181"/>
<dbReference type="RefSeq" id="WP_052220961.1">
    <property type="nucleotide sequence ID" value="NZ_LHUR01000018.1"/>
</dbReference>
<feature type="transmembrane region" description="Helical" evidence="1">
    <location>
        <begin position="78"/>
        <end position="98"/>
    </location>
</feature>
<accession>A0A0L6ZB64</accession>
<proteinExistence type="predicted"/>
<dbReference type="InterPro" id="IPR035168">
    <property type="entry name" value="DUF5317"/>
</dbReference>
<dbReference type="Proteomes" id="UP000037043">
    <property type="component" value="Unassembled WGS sequence"/>
</dbReference>
<protein>
    <submittedName>
        <fullName evidence="2">Uncharacterized protein</fullName>
    </submittedName>
</protein>
<keyword evidence="1" id="KW-0812">Transmembrane</keyword>